<dbReference type="AlphaFoldDB" id="A0A9P8GQ72"/>
<evidence type="ECO:0000313" key="1">
    <source>
        <dbReference type="EMBL" id="KAH0238067.1"/>
    </source>
</evidence>
<feature type="non-terminal residue" evidence="1">
    <location>
        <position position="133"/>
    </location>
</feature>
<accession>A0A9P8GQ72</accession>
<sequence length="133" mass="14617">MASIKQNVNEIPLTVFHEGLWPVDVLVQAMHHDKQTAGYRPVFFVVVDLNPDTERDACPGPEHHHGGLETGGIMAAVVYDDLRDQLWTVSETNIPIHDEVKLIMEIGRDDGRHTAPRVPSTLAATGTSMAVSN</sequence>
<protein>
    <submittedName>
        <fullName evidence="1">Uncharacterized protein</fullName>
    </submittedName>
</protein>
<name>A0A9P8GQ72_AURME</name>
<proteinExistence type="predicted"/>
<comment type="caution">
    <text evidence="1">The sequence shown here is derived from an EMBL/GenBank/DDBJ whole genome shotgun (WGS) entry which is preliminary data.</text>
</comment>
<evidence type="ECO:0000313" key="2">
    <source>
        <dbReference type="Proteomes" id="UP000767238"/>
    </source>
</evidence>
<dbReference type="EMBL" id="JAHFYH010000001">
    <property type="protein sequence ID" value="KAH0238067.1"/>
    <property type="molecule type" value="Genomic_DNA"/>
</dbReference>
<organism evidence="1 2">
    <name type="scientific">Aureobasidium melanogenum</name>
    <name type="common">Aureobasidium pullulans var. melanogenum</name>
    <dbReference type="NCBI Taxonomy" id="46634"/>
    <lineage>
        <taxon>Eukaryota</taxon>
        <taxon>Fungi</taxon>
        <taxon>Dikarya</taxon>
        <taxon>Ascomycota</taxon>
        <taxon>Pezizomycotina</taxon>
        <taxon>Dothideomycetes</taxon>
        <taxon>Dothideomycetidae</taxon>
        <taxon>Dothideales</taxon>
        <taxon>Saccotheciaceae</taxon>
        <taxon>Aureobasidium</taxon>
    </lineage>
</organism>
<gene>
    <name evidence="1" type="ORF">KCV03_g212</name>
</gene>
<reference evidence="1" key="2">
    <citation type="submission" date="2021-08" db="EMBL/GenBank/DDBJ databases">
        <authorList>
            <person name="Gostincar C."/>
            <person name="Sun X."/>
            <person name="Song Z."/>
            <person name="Gunde-Cimerman N."/>
        </authorList>
    </citation>
    <scope>NUCLEOTIDE SEQUENCE</scope>
    <source>
        <strain evidence="1">EXF-8016</strain>
    </source>
</reference>
<reference evidence="1" key="1">
    <citation type="journal article" date="2021" name="J Fungi (Basel)">
        <title>Virulence traits and population genomics of the black yeast Aureobasidium melanogenum.</title>
        <authorList>
            <person name="Cernosa A."/>
            <person name="Sun X."/>
            <person name="Gostincar C."/>
            <person name="Fang C."/>
            <person name="Gunde-Cimerman N."/>
            <person name="Song Z."/>
        </authorList>
    </citation>
    <scope>NUCLEOTIDE SEQUENCE</scope>
    <source>
        <strain evidence="1">EXF-8016</strain>
    </source>
</reference>
<dbReference type="Proteomes" id="UP000767238">
    <property type="component" value="Unassembled WGS sequence"/>
</dbReference>